<evidence type="ECO:0000313" key="1">
    <source>
        <dbReference type="EMBL" id="PKK63860.1"/>
    </source>
</evidence>
<protein>
    <submittedName>
        <fullName evidence="1">Uncharacterized protein</fullName>
    </submittedName>
</protein>
<dbReference type="Proteomes" id="UP000233469">
    <property type="component" value="Unassembled WGS sequence"/>
</dbReference>
<accession>A0A2N1MQE3</accession>
<dbReference type="EMBL" id="LLXL01001556">
    <property type="protein sequence ID" value="PKK63860.1"/>
    <property type="molecule type" value="Genomic_DNA"/>
</dbReference>
<dbReference type="AlphaFoldDB" id="A0A2N1MQE3"/>
<gene>
    <name evidence="1" type="ORF">RhiirC2_788298</name>
</gene>
<reference evidence="1 2" key="1">
    <citation type="submission" date="2016-04" db="EMBL/GenBank/DDBJ databases">
        <title>Genome analyses suggest a sexual origin of heterokaryosis in a supposedly ancient asexual fungus.</title>
        <authorList>
            <person name="Ropars J."/>
            <person name="Sedzielewska K."/>
            <person name="Noel J."/>
            <person name="Charron P."/>
            <person name="Farinelli L."/>
            <person name="Marton T."/>
            <person name="Kruger M."/>
            <person name="Pelin A."/>
            <person name="Brachmann A."/>
            <person name="Corradi N."/>
        </authorList>
    </citation>
    <scope>NUCLEOTIDE SEQUENCE [LARGE SCALE GENOMIC DNA]</scope>
    <source>
        <strain evidence="1 2">C2</strain>
    </source>
</reference>
<feature type="non-terminal residue" evidence="1">
    <location>
        <position position="272"/>
    </location>
</feature>
<dbReference type="VEuPathDB" id="FungiDB:FUN_015568"/>
<reference evidence="1 2" key="2">
    <citation type="submission" date="2017-10" db="EMBL/GenBank/DDBJ databases">
        <title>Extensive intraspecific genome diversity in a model arbuscular mycorrhizal fungus.</title>
        <authorList>
            <person name="Chen E.C.H."/>
            <person name="Morin E."/>
            <person name="Baudet D."/>
            <person name="Noel J."/>
            <person name="Ndikumana S."/>
            <person name="Charron P."/>
            <person name="St-Onge C."/>
            <person name="Giorgi J."/>
            <person name="Grigoriev I.V."/>
            <person name="Roux C."/>
            <person name="Martin F.M."/>
            <person name="Corradi N."/>
        </authorList>
    </citation>
    <scope>NUCLEOTIDE SEQUENCE [LARGE SCALE GENOMIC DNA]</scope>
    <source>
        <strain evidence="1 2">C2</strain>
    </source>
</reference>
<proteinExistence type="predicted"/>
<organism evidence="1 2">
    <name type="scientific">Rhizophagus irregularis</name>
    <dbReference type="NCBI Taxonomy" id="588596"/>
    <lineage>
        <taxon>Eukaryota</taxon>
        <taxon>Fungi</taxon>
        <taxon>Fungi incertae sedis</taxon>
        <taxon>Mucoromycota</taxon>
        <taxon>Glomeromycotina</taxon>
        <taxon>Glomeromycetes</taxon>
        <taxon>Glomerales</taxon>
        <taxon>Glomeraceae</taxon>
        <taxon>Rhizophagus</taxon>
    </lineage>
</organism>
<sequence length="272" mass="31321">MGYGILPSHLIWVSKVHGITQDPQTKNYMMVLNDKCKLCNLVCSSIHFQQKFGSWTSGNDEIDNIIQDTQLSSHYSNIIEVLEWVPHDRFRNIKYIEEKKVFSANWIDGYINKLDNENQDCERSGKNMSVDLVDLKSSNNPKNIESELTNKRSGKNMSVDLVDLKSSNNLIVIRIELLAYEVNSIYGITQDPQTKNYMIVLIDKCKKCNLVCSSIHFQQNFKSWTSGNDIIDKFIQDTQLSAHNNVGKALEWIPNDGFHDIKHIEEKKMCRA</sequence>
<name>A0A2N1MQE3_9GLOM</name>
<evidence type="ECO:0000313" key="2">
    <source>
        <dbReference type="Proteomes" id="UP000233469"/>
    </source>
</evidence>
<dbReference type="Gene3D" id="1.10.10.1010">
    <property type="entry name" value="Intein homing endonuclease, domain IV"/>
    <property type="match status" value="1"/>
</dbReference>
<comment type="caution">
    <text evidence="1">The sequence shown here is derived from an EMBL/GenBank/DDBJ whole genome shotgun (WGS) entry which is preliminary data.</text>
</comment>